<dbReference type="SUPFAM" id="SSF48371">
    <property type="entry name" value="ARM repeat"/>
    <property type="match status" value="1"/>
</dbReference>
<gene>
    <name evidence="1" type="ORF">FAZ15_22275</name>
</gene>
<protein>
    <recommendedName>
        <fullName evidence="3">HEAT repeat domain-containing protein</fullName>
    </recommendedName>
</protein>
<accession>A0A4U0N751</accession>
<dbReference type="InterPro" id="IPR011989">
    <property type="entry name" value="ARM-like"/>
</dbReference>
<proteinExistence type="predicted"/>
<dbReference type="EMBL" id="SUME01000018">
    <property type="protein sequence ID" value="TJZ49426.1"/>
    <property type="molecule type" value="Genomic_DNA"/>
</dbReference>
<reference evidence="1 2" key="1">
    <citation type="submission" date="2019-04" db="EMBL/GenBank/DDBJ databases">
        <title>Sphingobacterium olei sp. nov., isolated from oil-contaminated soil.</title>
        <authorList>
            <person name="Liu B."/>
        </authorList>
    </citation>
    <scope>NUCLEOTIDE SEQUENCE [LARGE SCALE GENOMIC DNA]</scope>
    <source>
        <strain evidence="1 2">HAL-9</strain>
    </source>
</reference>
<dbReference type="OrthoDB" id="1454357at2"/>
<dbReference type="InterPro" id="IPR049796">
    <property type="entry name" value="CdiI_Ct-like"/>
</dbReference>
<organism evidence="1 2">
    <name type="scientific">Sphingobacterium olei</name>
    <dbReference type="NCBI Taxonomy" id="2571155"/>
    <lineage>
        <taxon>Bacteria</taxon>
        <taxon>Pseudomonadati</taxon>
        <taxon>Bacteroidota</taxon>
        <taxon>Sphingobacteriia</taxon>
        <taxon>Sphingobacteriales</taxon>
        <taxon>Sphingobacteriaceae</taxon>
        <taxon>Sphingobacterium</taxon>
    </lineage>
</organism>
<name>A0A4U0N751_9SPHI</name>
<sequence>MKYQDFNYSDKMEIIRLLSDKRDEVRSSAIVGMVNGVSDVEWVQDKLLELVDDKSFWVAKSAITGLGDLARIHGRLNYKKIQNAFKQITREELQAPLKDTLDDFRIFSSWGTEKS</sequence>
<comment type="caution">
    <text evidence="1">The sequence shown here is derived from an EMBL/GenBank/DDBJ whole genome shotgun (WGS) entry which is preliminary data.</text>
</comment>
<evidence type="ECO:0000313" key="2">
    <source>
        <dbReference type="Proteomes" id="UP000306808"/>
    </source>
</evidence>
<dbReference type="AlphaFoldDB" id="A0A4U0N751"/>
<dbReference type="Gene3D" id="1.25.10.10">
    <property type="entry name" value="Leucine-rich Repeat Variant"/>
    <property type="match status" value="1"/>
</dbReference>
<evidence type="ECO:0000313" key="1">
    <source>
        <dbReference type="EMBL" id="TJZ49426.1"/>
    </source>
</evidence>
<evidence type="ECO:0008006" key="3">
    <source>
        <dbReference type="Google" id="ProtNLM"/>
    </source>
</evidence>
<keyword evidence="2" id="KW-1185">Reference proteome</keyword>
<dbReference type="Proteomes" id="UP000306808">
    <property type="component" value="Unassembled WGS sequence"/>
</dbReference>
<dbReference type="CDD" id="cd20694">
    <property type="entry name" value="CdiI_Ct-like"/>
    <property type="match status" value="1"/>
</dbReference>
<dbReference type="InterPro" id="IPR016024">
    <property type="entry name" value="ARM-type_fold"/>
</dbReference>
<dbReference type="RefSeq" id="WP_136903577.1">
    <property type="nucleotide sequence ID" value="NZ_SUME01000018.1"/>
</dbReference>